<gene>
    <name evidence="4" type="ORF">A2847_01180</name>
</gene>
<keyword evidence="2 3" id="KW-0413">Isomerase</keyword>
<comment type="caution">
    <text evidence="4">The sequence shown here is derived from an EMBL/GenBank/DDBJ whole genome shotgun (WGS) entry which is preliminary data.</text>
</comment>
<dbReference type="GO" id="GO:0006094">
    <property type="term" value="P:gluconeogenesis"/>
    <property type="evidence" value="ECO:0007669"/>
    <property type="project" value="UniProtKB-UniPathway"/>
</dbReference>
<accession>A0A1G2K7X4</accession>
<dbReference type="Proteomes" id="UP000178574">
    <property type="component" value="Unassembled WGS sequence"/>
</dbReference>
<evidence type="ECO:0000256" key="2">
    <source>
        <dbReference type="ARBA" id="ARBA00023235"/>
    </source>
</evidence>
<organism evidence="4 5">
    <name type="scientific">Candidatus Sungbacteria bacterium RIFCSPHIGHO2_01_FULL_50_25</name>
    <dbReference type="NCBI Taxonomy" id="1802265"/>
    <lineage>
        <taxon>Bacteria</taxon>
        <taxon>Candidatus Sungiibacteriota</taxon>
    </lineage>
</organism>
<evidence type="ECO:0000313" key="5">
    <source>
        <dbReference type="Proteomes" id="UP000178574"/>
    </source>
</evidence>
<comment type="subcellular location">
    <subcellularLocation>
        <location evidence="3">Cytoplasm</location>
    </subcellularLocation>
</comment>
<dbReference type="Pfam" id="PF00121">
    <property type="entry name" value="TIM"/>
    <property type="match status" value="1"/>
</dbReference>
<dbReference type="PANTHER" id="PTHR21139">
    <property type="entry name" value="TRIOSEPHOSPHATE ISOMERASE"/>
    <property type="match status" value="1"/>
</dbReference>
<keyword evidence="3" id="KW-0312">Gluconeogenesis</keyword>
<dbReference type="SUPFAM" id="SSF51351">
    <property type="entry name" value="Triosephosphate isomerase (TIM)"/>
    <property type="match status" value="1"/>
</dbReference>
<keyword evidence="3" id="KW-0963">Cytoplasm</keyword>
<dbReference type="GO" id="GO:0006096">
    <property type="term" value="P:glycolytic process"/>
    <property type="evidence" value="ECO:0007669"/>
    <property type="project" value="UniProtKB-UniRule"/>
</dbReference>
<name>A0A1G2K7X4_9BACT</name>
<dbReference type="InterPro" id="IPR035990">
    <property type="entry name" value="TIM_sf"/>
</dbReference>
<sequence>MKHFLLIANWKSNPQSLENACMLARALEREVKKIRGVEIVIAPPYPFLVPVRRELKKAKLGAQDSFWTGGPYTGDISPEQLATLGVKYVIIGHSERRIYHGETDSLINKKMKAVLEAGMSSILCVGERERIGRDIPAIVGEQIRGALREIPPRLYRNICIAYEPVWAISTTPGAVPDTPENSFRASMYIRRVLADMAGKKNSGSVRILYGGSVSQMNIGSFVRDGGVGGALVGSASLNRKTFGEIIRIASRAR</sequence>
<dbReference type="CDD" id="cd00311">
    <property type="entry name" value="TIM"/>
    <property type="match status" value="1"/>
</dbReference>
<dbReference type="GO" id="GO:0019563">
    <property type="term" value="P:glycerol catabolic process"/>
    <property type="evidence" value="ECO:0007669"/>
    <property type="project" value="TreeGrafter"/>
</dbReference>
<dbReference type="GO" id="GO:0004807">
    <property type="term" value="F:triose-phosphate isomerase activity"/>
    <property type="evidence" value="ECO:0007669"/>
    <property type="project" value="UniProtKB-UniRule"/>
</dbReference>
<comment type="subunit">
    <text evidence="3">Homodimer.</text>
</comment>
<protein>
    <recommendedName>
        <fullName evidence="3">Triosephosphate isomerase</fullName>
        <ecNumber evidence="3">5.3.1.1</ecNumber>
    </recommendedName>
</protein>
<dbReference type="NCBIfam" id="TIGR00419">
    <property type="entry name" value="tim"/>
    <property type="match status" value="1"/>
</dbReference>
<dbReference type="EC" id="5.3.1.1" evidence="3"/>
<comment type="pathway">
    <text evidence="3">Carbohydrate biosynthesis; gluconeogenesis.</text>
</comment>
<keyword evidence="3" id="KW-0324">Glycolysis</keyword>
<evidence type="ECO:0000256" key="1">
    <source>
        <dbReference type="ARBA" id="ARBA00007422"/>
    </source>
</evidence>
<dbReference type="PROSITE" id="PS51440">
    <property type="entry name" value="TIM_2"/>
    <property type="match status" value="1"/>
</dbReference>
<evidence type="ECO:0000256" key="3">
    <source>
        <dbReference type="RuleBase" id="RU363013"/>
    </source>
</evidence>
<reference evidence="4 5" key="1">
    <citation type="journal article" date="2016" name="Nat. Commun.">
        <title>Thousands of microbial genomes shed light on interconnected biogeochemical processes in an aquifer system.</title>
        <authorList>
            <person name="Anantharaman K."/>
            <person name="Brown C.T."/>
            <person name="Hug L.A."/>
            <person name="Sharon I."/>
            <person name="Castelle C.J."/>
            <person name="Probst A.J."/>
            <person name="Thomas B.C."/>
            <person name="Singh A."/>
            <person name="Wilkins M.J."/>
            <person name="Karaoz U."/>
            <person name="Brodie E.L."/>
            <person name="Williams K.H."/>
            <person name="Hubbard S.S."/>
            <person name="Banfield J.F."/>
        </authorList>
    </citation>
    <scope>NUCLEOTIDE SEQUENCE [LARGE SCALE GENOMIC DNA]</scope>
</reference>
<dbReference type="GO" id="GO:0005829">
    <property type="term" value="C:cytosol"/>
    <property type="evidence" value="ECO:0007669"/>
    <property type="project" value="TreeGrafter"/>
</dbReference>
<evidence type="ECO:0000313" key="4">
    <source>
        <dbReference type="EMBL" id="OGZ95554.1"/>
    </source>
</evidence>
<comment type="catalytic activity">
    <reaction evidence="3">
        <text>D-glyceraldehyde 3-phosphate = dihydroxyacetone phosphate</text>
        <dbReference type="Rhea" id="RHEA:18585"/>
        <dbReference type="ChEBI" id="CHEBI:57642"/>
        <dbReference type="ChEBI" id="CHEBI:59776"/>
        <dbReference type="EC" id="5.3.1.1"/>
    </reaction>
</comment>
<comment type="pathway">
    <text evidence="3">Carbohydrate degradation; glycolysis; D-glyceraldehyde 3-phosphate from glycerone phosphate: step 1/1.</text>
</comment>
<dbReference type="UniPathway" id="UPA00109">
    <property type="reaction ID" value="UER00189"/>
</dbReference>
<dbReference type="PANTHER" id="PTHR21139:SF42">
    <property type="entry name" value="TRIOSEPHOSPHATE ISOMERASE"/>
    <property type="match status" value="1"/>
</dbReference>
<dbReference type="GO" id="GO:0046166">
    <property type="term" value="P:glyceraldehyde-3-phosphate biosynthetic process"/>
    <property type="evidence" value="ECO:0007669"/>
    <property type="project" value="TreeGrafter"/>
</dbReference>
<dbReference type="InterPro" id="IPR000652">
    <property type="entry name" value="Triosephosphate_isomerase"/>
</dbReference>
<dbReference type="InterPro" id="IPR013785">
    <property type="entry name" value="Aldolase_TIM"/>
</dbReference>
<comment type="similarity">
    <text evidence="1 3">Belongs to the triosephosphate isomerase family.</text>
</comment>
<proteinExistence type="inferred from homology"/>
<dbReference type="Gene3D" id="3.20.20.70">
    <property type="entry name" value="Aldolase class I"/>
    <property type="match status" value="1"/>
</dbReference>
<dbReference type="EMBL" id="MHQD01000031">
    <property type="protein sequence ID" value="OGZ95554.1"/>
    <property type="molecule type" value="Genomic_DNA"/>
</dbReference>
<dbReference type="AlphaFoldDB" id="A0A1G2K7X4"/>
<dbReference type="UniPathway" id="UPA00138"/>